<dbReference type="AlphaFoldDB" id="A0A814EGQ9"/>
<keyword evidence="1" id="KW-0813">Transport</keyword>
<reference evidence="3" key="1">
    <citation type="submission" date="2021-02" db="EMBL/GenBank/DDBJ databases">
        <authorList>
            <person name="Nowell W R."/>
        </authorList>
    </citation>
    <scope>NUCLEOTIDE SEQUENCE</scope>
</reference>
<dbReference type="PANTHER" id="PTHR16166:SF146">
    <property type="entry name" value="VACUOLAR PROTEIN SORTING-ASSOCIATED PROTEIN 13A-LIKE ISOFORM X1"/>
    <property type="match status" value="1"/>
</dbReference>
<evidence type="ECO:0000256" key="1">
    <source>
        <dbReference type="ARBA" id="ARBA00022448"/>
    </source>
</evidence>
<dbReference type="Pfam" id="PF12624">
    <property type="entry name" value="VPS13_N"/>
    <property type="match status" value="1"/>
</dbReference>
<feature type="domain" description="Chorein N-terminal" evidence="2">
    <location>
        <begin position="2"/>
        <end position="319"/>
    </location>
</feature>
<proteinExistence type="predicted"/>
<dbReference type="InterPro" id="IPR026847">
    <property type="entry name" value="VPS13"/>
</dbReference>
<evidence type="ECO:0000313" key="3">
    <source>
        <dbReference type="EMBL" id="CAF0967739.1"/>
    </source>
</evidence>
<organism evidence="3 4">
    <name type="scientific">Rotaria sordida</name>
    <dbReference type="NCBI Taxonomy" id="392033"/>
    <lineage>
        <taxon>Eukaryota</taxon>
        <taxon>Metazoa</taxon>
        <taxon>Spiralia</taxon>
        <taxon>Gnathifera</taxon>
        <taxon>Rotifera</taxon>
        <taxon>Eurotatoria</taxon>
        <taxon>Bdelloidea</taxon>
        <taxon>Philodinida</taxon>
        <taxon>Philodinidae</taxon>
        <taxon>Rotaria</taxon>
    </lineage>
</organism>
<comment type="caution">
    <text evidence="3">The sequence shown here is derived from an EMBL/GenBank/DDBJ whole genome shotgun (WGS) entry which is preliminary data.</text>
</comment>
<dbReference type="EMBL" id="CAJNOH010000250">
    <property type="protein sequence ID" value="CAF0967739.1"/>
    <property type="molecule type" value="Genomic_DNA"/>
</dbReference>
<dbReference type="GO" id="GO:0045053">
    <property type="term" value="P:protein retention in Golgi apparatus"/>
    <property type="evidence" value="ECO:0007669"/>
    <property type="project" value="TreeGrafter"/>
</dbReference>
<accession>A0A814EGQ9</accession>
<protein>
    <recommendedName>
        <fullName evidence="2">Chorein N-terminal domain-containing protein</fullName>
    </recommendedName>
</protein>
<dbReference type="PANTHER" id="PTHR16166">
    <property type="entry name" value="VACUOLAR PROTEIN SORTING-ASSOCIATED PROTEIN VPS13"/>
    <property type="match status" value="1"/>
</dbReference>
<gene>
    <name evidence="3" type="ORF">PYM288_LOCUS12947</name>
</gene>
<dbReference type="InterPro" id="IPR026854">
    <property type="entry name" value="VPS13_N"/>
</dbReference>
<dbReference type="Proteomes" id="UP000663854">
    <property type="component" value="Unassembled WGS sequence"/>
</dbReference>
<dbReference type="GO" id="GO:0006623">
    <property type="term" value="P:protein targeting to vacuole"/>
    <property type="evidence" value="ECO:0007669"/>
    <property type="project" value="TreeGrafter"/>
</dbReference>
<evidence type="ECO:0000259" key="2">
    <source>
        <dbReference type="Pfam" id="PF12624"/>
    </source>
</evidence>
<evidence type="ECO:0000313" key="4">
    <source>
        <dbReference type="Proteomes" id="UP000663854"/>
    </source>
</evidence>
<sequence>MVLKSFINYLINKYLKKYVERLDYEKVKLSLKSGKIFLENLRLKPEALANLNIPVTIAVGYLEQLRVSIPWNSLSANPTEIHIDGLYMLIVPKNEKGQDLSEHYAEKSKRVQQKLENFRKVASENGGFDNKELAFIERMRFQVMRNIILTIRNVHISYEMKSSNKLGHPFSFGITFYYLEVTTATNNQLTKRTKEDTLLTYKINEMSSWSVYWNTKCKSRLDMPFKDILDDLKSKIATNNSTPDDNEMKYVIRPSNLLSESLITLKPKQHHYERSTLIFNINIPKMNFHLDSEQISDILDFIKVQDYMKTYDRCYEYRQLLLQDLLAIEPLTQQQKQRIQFLESKLDIFNLAYIRHKVEIESNRLSSTMANDNSDQIQQTTTNQMPINTPNQNTKRDRFQHRLSSLAKVKTTFTHLTKSNRQTKTTAGTLSNILNERESLFEDLPKIDADININQINFNILSTTTNTRLMANRINHEIIACISITEAWFKIKKMSITSRLEFMNEFQSLHIFGTNRDNQYRPILIKPRLLSSPFLHIEFELYTADSKSDNRFYLTMEPIEFIYDAPTINQLMECFDTNDNIIWKAAPKLIQHTIMEMEDKLSSKKILDMNIDLKGVSILLPECGVYQEGFSIIHIHCGNIILKSCLEKSDNDDIDKSLFKENSEEQEFYLKHKFELSDLRISYSRSNKKRLHILRRTPLIDINFYKCIYSNDAILTSWRIGAKIVMGDIQLSKTTLMKLIHHLKSLPLIYSNMSLIIKRANFYFALFSPYATLTNDLSIYNCCLRLLRYSQTSIRTDLDIYLKKTRDENSTNLYGSIMLNEPTMTQRLLSEINQSSRSFYQRKHLQLVYDDSSTKL</sequence>
<name>A0A814EGQ9_9BILA</name>